<dbReference type="EMBL" id="KN832880">
    <property type="protein sequence ID" value="KIM98567.1"/>
    <property type="molecule type" value="Genomic_DNA"/>
</dbReference>
<dbReference type="HOGENOM" id="CLU_019027_0_0_1"/>
<gene>
    <name evidence="1" type="ORF">OIDMADRAFT_181879</name>
</gene>
<reference evidence="1 2" key="1">
    <citation type="submission" date="2014-04" db="EMBL/GenBank/DDBJ databases">
        <authorList>
            <consortium name="DOE Joint Genome Institute"/>
            <person name="Kuo A."/>
            <person name="Martino E."/>
            <person name="Perotto S."/>
            <person name="Kohler A."/>
            <person name="Nagy L.G."/>
            <person name="Floudas D."/>
            <person name="Copeland A."/>
            <person name="Barry K.W."/>
            <person name="Cichocki N."/>
            <person name="Veneault-Fourrey C."/>
            <person name="LaButti K."/>
            <person name="Lindquist E.A."/>
            <person name="Lipzen A."/>
            <person name="Lundell T."/>
            <person name="Morin E."/>
            <person name="Murat C."/>
            <person name="Sun H."/>
            <person name="Tunlid A."/>
            <person name="Henrissat B."/>
            <person name="Grigoriev I.V."/>
            <person name="Hibbett D.S."/>
            <person name="Martin F."/>
            <person name="Nordberg H.P."/>
            <person name="Cantor M.N."/>
            <person name="Hua S.X."/>
        </authorList>
    </citation>
    <scope>NUCLEOTIDE SEQUENCE [LARGE SCALE GENOMIC DNA]</scope>
    <source>
        <strain evidence="1 2">Zn</strain>
    </source>
</reference>
<dbReference type="InParanoid" id="A0A0C3D9G1"/>
<sequence length="736" mass="79663">MSNLSKSWALNQTATDTISVATGVLAAATSDNVQALAIMACEGLGATLPMTTETCLKVNKLCTQDHQGAVLSFLKATIGYKKGDCAWQLAQSDAGVRFLGLAAAFLTLGTWEAAASMHTLIRDTAENQKLVPTATQLKQVIESLDYKLSLASFAETAFGWSILVSRGQGTKSGVPSQKLIVNLVQALSAVSRIGDSDSRKIEVTVPLAESAWVIAFIKWSVGTPNVVADSEEIIKGEGDAVVTVRISQAGAEISRPQIVVLNEVGEIKHLIKDLPGGLGSFGGMISLRLFGTLLMQERFGGHESLAFRACVEALPLACLRALSFIRLKHYLGKDVTTFSRNYEISLDSCDPTWTSIFPSKSRILSVLASFLGVDNIPEPDSDTVGVLLVHDLPLVHTYQKVLRKDCPCIKCQKTSSIRRRNCSFDKFSMDVSACASVVLLVSLIHSTHPDGPKLYYGSGLSCNDFSAAQVIKETAFKAFNITKDSIFLKHLINDTLRLLGHDTDHSQGLHSDWVMSSYKGQTLFPKLLSTRCVEIEGVISIMCVSGAIWLGDEKYELVQSSAVMQASIPFDPSSVNSLDGLDLDEEESLPEQPTLAKIEMDSPSNAYPDFRLIWQVRARERKLHVNLACPDFPSMPQRSPVMAIYSAAESLVVNCGHDKYSKLSGSTRGLQATSPAQPVPSMTYPDGTVGIIQSNGNEAMRFFSLAAGQRGIIRGDACLQCCVLCSRITGINFIIC</sequence>
<dbReference type="OrthoDB" id="5311240at2759"/>
<accession>A0A0C3D9G1</accession>
<name>A0A0C3D9G1_OIDMZ</name>
<evidence type="ECO:0000313" key="1">
    <source>
        <dbReference type="EMBL" id="KIM98567.1"/>
    </source>
</evidence>
<protein>
    <submittedName>
        <fullName evidence="1">Uncharacterized protein</fullName>
    </submittedName>
</protein>
<keyword evidence="2" id="KW-1185">Reference proteome</keyword>
<evidence type="ECO:0000313" key="2">
    <source>
        <dbReference type="Proteomes" id="UP000054321"/>
    </source>
</evidence>
<dbReference type="AlphaFoldDB" id="A0A0C3D9G1"/>
<reference evidence="2" key="2">
    <citation type="submission" date="2015-01" db="EMBL/GenBank/DDBJ databases">
        <title>Evolutionary Origins and Diversification of the Mycorrhizal Mutualists.</title>
        <authorList>
            <consortium name="DOE Joint Genome Institute"/>
            <consortium name="Mycorrhizal Genomics Consortium"/>
            <person name="Kohler A."/>
            <person name="Kuo A."/>
            <person name="Nagy L.G."/>
            <person name="Floudas D."/>
            <person name="Copeland A."/>
            <person name="Barry K.W."/>
            <person name="Cichocki N."/>
            <person name="Veneault-Fourrey C."/>
            <person name="LaButti K."/>
            <person name="Lindquist E.A."/>
            <person name="Lipzen A."/>
            <person name="Lundell T."/>
            <person name="Morin E."/>
            <person name="Murat C."/>
            <person name="Riley R."/>
            <person name="Ohm R."/>
            <person name="Sun H."/>
            <person name="Tunlid A."/>
            <person name="Henrissat B."/>
            <person name="Grigoriev I.V."/>
            <person name="Hibbett D.S."/>
            <person name="Martin F."/>
        </authorList>
    </citation>
    <scope>NUCLEOTIDE SEQUENCE [LARGE SCALE GENOMIC DNA]</scope>
    <source>
        <strain evidence="2">Zn</strain>
    </source>
</reference>
<organism evidence="1 2">
    <name type="scientific">Oidiodendron maius (strain Zn)</name>
    <dbReference type="NCBI Taxonomy" id="913774"/>
    <lineage>
        <taxon>Eukaryota</taxon>
        <taxon>Fungi</taxon>
        <taxon>Dikarya</taxon>
        <taxon>Ascomycota</taxon>
        <taxon>Pezizomycotina</taxon>
        <taxon>Leotiomycetes</taxon>
        <taxon>Leotiomycetes incertae sedis</taxon>
        <taxon>Myxotrichaceae</taxon>
        <taxon>Oidiodendron</taxon>
    </lineage>
</organism>
<dbReference type="Proteomes" id="UP000054321">
    <property type="component" value="Unassembled WGS sequence"/>
</dbReference>
<proteinExistence type="predicted"/>